<sequence length="158" mass="17859">MRLTTPIPVLAISLERSLDRRSRMQAQSSCFDCFDWCFVDAVDGRRLPKAAAMMLSKSAQWSEHQKGSIGCFLSHVMCWEKLEAECASHAIILEDDAIFPRLNDIFSIDLPSDFDLIFLNERMSLPILDESPVCYPSISGVIGHSQQDRFWGLVLMAT</sequence>
<evidence type="ECO:0000313" key="2">
    <source>
        <dbReference type="EMBL" id="MEA5392266.1"/>
    </source>
</evidence>
<evidence type="ECO:0000313" key="3">
    <source>
        <dbReference type="Proteomes" id="UP001304461"/>
    </source>
</evidence>
<reference evidence="2 3" key="1">
    <citation type="submission" date="2023-12" db="EMBL/GenBank/DDBJ databases">
        <title>Baltic Sea Cyanobacteria.</title>
        <authorList>
            <person name="Delbaje E."/>
            <person name="Fewer D.P."/>
            <person name="Shishido T.K."/>
        </authorList>
    </citation>
    <scope>NUCLEOTIDE SEQUENCE [LARGE SCALE GENOMIC DNA]</scope>
    <source>
        <strain evidence="2 3">UHCC 0139</strain>
    </source>
</reference>
<organism evidence="2 3">
    <name type="scientific">Cyanobium gracile UHCC 0139</name>
    <dbReference type="NCBI Taxonomy" id="3110308"/>
    <lineage>
        <taxon>Bacteria</taxon>
        <taxon>Bacillati</taxon>
        <taxon>Cyanobacteriota</taxon>
        <taxon>Cyanophyceae</taxon>
        <taxon>Synechococcales</taxon>
        <taxon>Prochlorococcaceae</taxon>
        <taxon>Cyanobium</taxon>
    </lineage>
</organism>
<comment type="caution">
    <text evidence="2">The sequence shown here is derived from an EMBL/GenBank/DDBJ whole genome shotgun (WGS) entry which is preliminary data.</text>
</comment>
<accession>A0ABU5RWU9</accession>
<dbReference type="InterPro" id="IPR002654">
    <property type="entry name" value="Glyco_trans_25"/>
</dbReference>
<dbReference type="Proteomes" id="UP001304461">
    <property type="component" value="Unassembled WGS sequence"/>
</dbReference>
<gene>
    <name evidence="2" type="ORF">VB738_13465</name>
</gene>
<feature type="domain" description="Glycosyl transferase family 25" evidence="1">
    <location>
        <begin position="9"/>
        <end position="100"/>
    </location>
</feature>
<proteinExistence type="predicted"/>
<name>A0ABU5RWU9_9CYAN</name>
<dbReference type="Pfam" id="PF01755">
    <property type="entry name" value="Glyco_transf_25"/>
    <property type="match status" value="1"/>
</dbReference>
<keyword evidence="3" id="KW-1185">Reference proteome</keyword>
<dbReference type="EMBL" id="JAYGHX010000009">
    <property type="protein sequence ID" value="MEA5392266.1"/>
    <property type="molecule type" value="Genomic_DNA"/>
</dbReference>
<evidence type="ECO:0000259" key="1">
    <source>
        <dbReference type="Pfam" id="PF01755"/>
    </source>
</evidence>
<dbReference type="RefSeq" id="WP_323306223.1">
    <property type="nucleotide sequence ID" value="NZ_JAYGHX010000009.1"/>
</dbReference>
<dbReference type="CDD" id="cd06532">
    <property type="entry name" value="Glyco_transf_25"/>
    <property type="match status" value="1"/>
</dbReference>
<protein>
    <submittedName>
        <fullName evidence="2">Glycosyltransferase family 25 protein</fullName>
    </submittedName>
</protein>